<reference evidence="9 10" key="1">
    <citation type="submission" date="2024-07" db="EMBL/GenBank/DDBJ databases">
        <title>Luteimonas salilacus sp. nov., isolated from the shore soil of Salt Lake in Tibet of China.</title>
        <authorList>
            <person name="Zhang X."/>
            <person name="Li A."/>
        </authorList>
    </citation>
    <scope>NUCLEOTIDE SEQUENCE [LARGE SCALE GENOMIC DNA]</scope>
    <source>
        <strain evidence="9 10">B3-2-R+30</strain>
    </source>
</reference>
<keyword evidence="1" id="KW-0813">Transport</keyword>
<name>A0ABV4HT74_9GAMM</name>
<dbReference type="InterPro" id="IPR036909">
    <property type="entry name" value="Cyt_c-like_dom_sf"/>
</dbReference>
<dbReference type="InterPro" id="IPR009056">
    <property type="entry name" value="Cyt_c-like_dom"/>
</dbReference>
<keyword evidence="3 6" id="KW-0479">Metal-binding</keyword>
<protein>
    <submittedName>
        <fullName evidence="9">Cytochrome c family protein</fullName>
    </submittedName>
</protein>
<sequence>MRRIALAACALALSGAASAVDERTPSDAGRGERAFQKCYACHSVRPGEDGLSGPNLAGIVGRRAADRPDFEYSAALLAAARERDLVWTPAALDAFLRDPEAFVPGTSMSFIGIRDPDERAALIHFLSRPAPPTEPAPALK</sequence>
<dbReference type="Pfam" id="PF00034">
    <property type="entry name" value="Cytochrom_C"/>
    <property type="match status" value="1"/>
</dbReference>
<evidence type="ECO:0000256" key="5">
    <source>
        <dbReference type="ARBA" id="ARBA00023004"/>
    </source>
</evidence>
<keyword evidence="2 6" id="KW-0349">Heme</keyword>
<evidence type="ECO:0000259" key="8">
    <source>
        <dbReference type="PROSITE" id="PS51007"/>
    </source>
</evidence>
<evidence type="ECO:0000256" key="4">
    <source>
        <dbReference type="ARBA" id="ARBA00022982"/>
    </source>
</evidence>
<evidence type="ECO:0000313" key="10">
    <source>
        <dbReference type="Proteomes" id="UP001566331"/>
    </source>
</evidence>
<dbReference type="EMBL" id="JBFWIC010000015">
    <property type="protein sequence ID" value="MEZ0475323.1"/>
    <property type="molecule type" value="Genomic_DNA"/>
</dbReference>
<keyword evidence="10" id="KW-1185">Reference proteome</keyword>
<gene>
    <name evidence="9" type="ORF">AB6713_11960</name>
</gene>
<comment type="caution">
    <text evidence="9">The sequence shown here is derived from an EMBL/GenBank/DDBJ whole genome shotgun (WGS) entry which is preliminary data.</text>
</comment>
<dbReference type="PANTHER" id="PTHR11961">
    <property type="entry name" value="CYTOCHROME C"/>
    <property type="match status" value="1"/>
</dbReference>
<evidence type="ECO:0000256" key="1">
    <source>
        <dbReference type="ARBA" id="ARBA00022448"/>
    </source>
</evidence>
<evidence type="ECO:0000256" key="6">
    <source>
        <dbReference type="PROSITE-ProRule" id="PRU00433"/>
    </source>
</evidence>
<evidence type="ECO:0000256" key="7">
    <source>
        <dbReference type="SAM" id="SignalP"/>
    </source>
</evidence>
<dbReference type="PRINTS" id="PR00604">
    <property type="entry name" value="CYTCHRMECIAB"/>
</dbReference>
<dbReference type="Proteomes" id="UP001566331">
    <property type="component" value="Unassembled WGS sequence"/>
</dbReference>
<feature type="chain" id="PRO_5047340831" evidence="7">
    <location>
        <begin position="20"/>
        <end position="140"/>
    </location>
</feature>
<dbReference type="PROSITE" id="PS51007">
    <property type="entry name" value="CYTC"/>
    <property type="match status" value="1"/>
</dbReference>
<dbReference type="Gene3D" id="1.10.760.10">
    <property type="entry name" value="Cytochrome c-like domain"/>
    <property type="match status" value="1"/>
</dbReference>
<accession>A0ABV4HT74</accession>
<keyword evidence="7" id="KW-0732">Signal</keyword>
<keyword evidence="4" id="KW-0249">Electron transport</keyword>
<proteinExistence type="predicted"/>
<evidence type="ECO:0000313" key="9">
    <source>
        <dbReference type="EMBL" id="MEZ0475323.1"/>
    </source>
</evidence>
<feature type="signal peptide" evidence="7">
    <location>
        <begin position="1"/>
        <end position="19"/>
    </location>
</feature>
<evidence type="ECO:0000256" key="3">
    <source>
        <dbReference type="ARBA" id="ARBA00022723"/>
    </source>
</evidence>
<organism evidence="9 10">
    <name type="scientific">Luteimonas salinilitoris</name>
    <dbReference type="NCBI Taxonomy" id="3237697"/>
    <lineage>
        <taxon>Bacteria</taxon>
        <taxon>Pseudomonadati</taxon>
        <taxon>Pseudomonadota</taxon>
        <taxon>Gammaproteobacteria</taxon>
        <taxon>Lysobacterales</taxon>
        <taxon>Lysobacteraceae</taxon>
        <taxon>Luteimonas</taxon>
    </lineage>
</organism>
<dbReference type="InterPro" id="IPR002327">
    <property type="entry name" value="Cyt_c_1A/1B"/>
</dbReference>
<keyword evidence="5 6" id="KW-0408">Iron</keyword>
<dbReference type="SUPFAM" id="SSF46626">
    <property type="entry name" value="Cytochrome c"/>
    <property type="match status" value="1"/>
</dbReference>
<dbReference type="RefSeq" id="WP_370562768.1">
    <property type="nucleotide sequence ID" value="NZ_JBFWIB010000002.1"/>
</dbReference>
<evidence type="ECO:0000256" key="2">
    <source>
        <dbReference type="ARBA" id="ARBA00022617"/>
    </source>
</evidence>
<feature type="domain" description="Cytochrome c" evidence="8">
    <location>
        <begin position="26"/>
        <end position="130"/>
    </location>
</feature>